<dbReference type="PANTHER" id="PTHR44379:SF8">
    <property type="entry name" value="XANTHINE DEHYDROGENASE IRON-SULFUR-BINDING SUBUNIT XDHC-RELATED"/>
    <property type="match status" value="1"/>
</dbReference>
<keyword evidence="8" id="KW-1185">Reference proteome</keyword>
<dbReference type="InterPro" id="IPR051452">
    <property type="entry name" value="Diverse_Oxidoreductases"/>
</dbReference>
<organism evidence="7 8">
    <name type="scientific">Albimonas pacifica</name>
    <dbReference type="NCBI Taxonomy" id="1114924"/>
    <lineage>
        <taxon>Bacteria</taxon>
        <taxon>Pseudomonadati</taxon>
        <taxon>Pseudomonadota</taxon>
        <taxon>Alphaproteobacteria</taxon>
        <taxon>Rhodobacterales</taxon>
        <taxon>Paracoccaceae</taxon>
        <taxon>Albimonas</taxon>
    </lineage>
</organism>
<dbReference type="STRING" id="1114924.SAMN05216258_10281"/>
<accession>A0A1I3CM26</accession>
<dbReference type="OrthoDB" id="9792018at2"/>
<evidence type="ECO:0000313" key="7">
    <source>
        <dbReference type="EMBL" id="SFH75478.1"/>
    </source>
</evidence>
<reference evidence="7 8" key="1">
    <citation type="submission" date="2016-10" db="EMBL/GenBank/DDBJ databases">
        <authorList>
            <person name="de Groot N.N."/>
        </authorList>
    </citation>
    <scope>NUCLEOTIDE SEQUENCE [LARGE SCALE GENOMIC DNA]</scope>
    <source>
        <strain evidence="7 8">CGMCC 1.11030</strain>
    </source>
</reference>
<feature type="domain" description="2Fe-2S ferredoxin-type" evidence="6">
    <location>
        <begin position="1"/>
        <end position="76"/>
    </location>
</feature>
<evidence type="ECO:0000256" key="2">
    <source>
        <dbReference type="ARBA" id="ARBA00022723"/>
    </source>
</evidence>
<dbReference type="SUPFAM" id="SSF47741">
    <property type="entry name" value="CO dehydrogenase ISP C-domain like"/>
    <property type="match status" value="1"/>
</dbReference>
<dbReference type="Gene3D" id="3.10.20.30">
    <property type="match status" value="1"/>
</dbReference>
<keyword evidence="4" id="KW-0408">Iron</keyword>
<dbReference type="InterPro" id="IPR006058">
    <property type="entry name" value="2Fe2S_fd_BS"/>
</dbReference>
<dbReference type="EMBL" id="FOQH01000002">
    <property type="protein sequence ID" value="SFH75478.1"/>
    <property type="molecule type" value="Genomic_DNA"/>
</dbReference>
<evidence type="ECO:0000256" key="4">
    <source>
        <dbReference type="ARBA" id="ARBA00023004"/>
    </source>
</evidence>
<sequence length="167" mass="17767">MIRLRVNGEPLALDLDPMTPLVDLLRRDLGLTGAKAVCREGFCGACTVHVDGEPRLACLTPAGLVDGREVVTIEGLGRNAPPSVAPVDDAALPTALQRAMLEEDAVQCGMCFPGMVMALAPVLEAEPSMDREAIRRAMTGNLCRCTGYERILDAAVLALRPQQEAAE</sequence>
<name>A0A1I3CM26_9RHOB</name>
<evidence type="ECO:0000313" key="8">
    <source>
        <dbReference type="Proteomes" id="UP000199377"/>
    </source>
</evidence>
<gene>
    <name evidence="7" type="ORF">SAMN05216258_10281</name>
</gene>
<dbReference type="CDD" id="cd00207">
    <property type="entry name" value="fer2"/>
    <property type="match status" value="1"/>
</dbReference>
<keyword evidence="2" id="KW-0479">Metal-binding</keyword>
<dbReference type="Proteomes" id="UP000199377">
    <property type="component" value="Unassembled WGS sequence"/>
</dbReference>
<dbReference type="GO" id="GO:0046872">
    <property type="term" value="F:metal ion binding"/>
    <property type="evidence" value="ECO:0007669"/>
    <property type="project" value="UniProtKB-KW"/>
</dbReference>
<dbReference type="InterPro" id="IPR036010">
    <property type="entry name" value="2Fe-2S_ferredoxin-like_sf"/>
</dbReference>
<dbReference type="InterPro" id="IPR012675">
    <property type="entry name" value="Beta-grasp_dom_sf"/>
</dbReference>
<proteinExistence type="predicted"/>
<keyword evidence="1" id="KW-0001">2Fe-2S</keyword>
<dbReference type="Gene3D" id="1.10.150.120">
    <property type="entry name" value="[2Fe-2S]-binding domain"/>
    <property type="match status" value="1"/>
</dbReference>
<evidence type="ECO:0000256" key="3">
    <source>
        <dbReference type="ARBA" id="ARBA00023002"/>
    </source>
</evidence>
<dbReference type="PROSITE" id="PS51085">
    <property type="entry name" value="2FE2S_FER_2"/>
    <property type="match status" value="1"/>
</dbReference>
<dbReference type="RefSeq" id="WP_092857857.1">
    <property type="nucleotide sequence ID" value="NZ_FOQH01000002.1"/>
</dbReference>
<dbReference type="PANTHER" id="PTHR44379">
    <property type="entry name" value="OXIDOREDUCTASE WITH IRON-SULFUR SUBUNIT"/>
    <property type="match status" value="1"/>
</dbReference>
<dbReference type="PROSITE" id="PS00197">
    <property type="entry name" value="2FE2S_FER_1"/>
    <property type="match status" value="1"/>
</dbReference>
<dbReference type="InterPro" id="IPR002888">
    <property type="entry name" value="2Fe-2S-bd"/>
</dbReference>
<protein>
    <submittedName>
        <fullName evidence="7">Carbon-monoxide dehydrogenase small subunit</fullName>
    </submittedName>
</protein>
<evidence type="ECO:0000259" key="6">
    <source>
        <dbReference type="PROSITE" id="PS51085"/>
    </source>
</evidence>
<dbReference type="GO" id="GO:0051537">
    <property type="term" value="F:2 iron, 2 sulfur cluster binding"/>
    <property type="evidence" value="ECO:0007669"/>
    <property type="project" value="UniProtKB-KW"/>
</dbReference>
<dbReference type="InterPro" id="IPR001041">
    <property type="entry name" value="2Fe-2S_ferredoxin-type"/>
</dbReference>
<keyword evidence="3" id="KW-0560">Oxidoreductase</keyword>
<dbReference type="AlphaFoldDB" id="A0A1I3CM26"/>
<evidence type="ECO:0000256" key="1">
    <source>
        <dbReference type="ARBA" id="ARBA00022714"/>
    </source>
</evidence>
<dbReference type="Pfam" id="PF00111">
    <property type="entry name" value="Fer2"/>
    <property type="match status" value="1"/>
</dbReference>
<dbReference type="Pfam" id="PF01799">
    <property type="entry name" value="Fer2_2"/>
    <property type="match status" value="1"/>
</dbReference>
<dbReference type="SUPFAM" id="SSF54292">
    <property type="entry name" value="2Fe-2S ferredoxin-like"/>
    <property type="match status" value="1"/>
</dbReference>
<dbReference type="GO" id="GO:0016491">
    <property type="term" value="F:oxidoreductase activity"/>
    <property type="evidence" value="ECO:0007669"/>
    <property type="project" value="UniProtKB-KW"/>
</dbReference>
<keyword evidence="5" id="KW-0411">Iron-sulfur</keyword>
<dbReference type="InterPro" id="IPR036884">
    <property type="entry name" value="2Fe-2S-bd_dom_sf"/>
</dbReference>
<evidence type="ECO:0000256" key="5">
    <source>
        <dbReference type="ARBA" id="ARBA00023014"/>
    </source>
</evidence>